<dbReference type="SUPFAM" id="SSF103642">
    <property type="entry name" value="Sec-C motif"/>
    <property type="match status" value="1"/>
</dbReference>
<name>A0A1T4UUY6_9GAMM</name>
<dbReference type="OrthoDB" id="1551443at2"/>
<reference evidence="2" key="1">
    <citation type="submission" date="2017-02" db="EMBL/GenBank/DDBJ databases">
        <authorList>
            <person name="Varghese N."/>
            <person name="Submissions S."/>
        </authorList>
    </citation>
    <scope>NUCLEOTIDE SEQUENCE [LARGE SCALE GENOMIC DNA]</scope>
    <source>
        <strain evidence="2">DSM 22720</strain>
    </source>
</reference>
<dbReference type="Pfam" id="PF02810">
    <property type="entry name" value="SEC-C"/>
    <property type="match status" value="1"/>
</dbReference>
<sequence>MMTKHEEPKFETREEKIKLLREVLKAKYRNQPCSCGSGFKFKQCCVHNVKAEYIFLTNNANFE</sequence>
<gene>
    <name evidence="1" type="ORF">SAMN02745132_02578</name>
</gene>
<dbReference type="RefSeq" id="WP_078752899.1">
    <property type="nucleotide sequence ID" value="NZ_FUXU01000032.1"/>
</dbReference>
<dbReference type="InterPro" id="IPR004027">
    <property type="entry name" value="SEC_C_motif"/>
</dbReference>
<evidence type="ECO:0000313" key="1">
    <source>
        <dbReference type="EMBL" id="SKA56539.1"/>
    </source>
</evidence>
<dbReference type="EMBL" id="FUXU01000032">
    <property type="protein sequence ID" value="SKA56539.1"/>
    <property type="molecule type" value="Genomic_DNA"/>
</dbReference>
<evidence type="ECO:0000313" key="2">
    <source>
        <dbReference type="Proteomes" id="UP000190162"/>
    </source>
</evidence>
<protein>
    <submittedName>
        <fullName evidence="1">SEC-C motif-containing protein</fullName>
    </submittedName>
</protein>
<dbReference type="Gene3D" id="3.10.450.50">
    <property type="match status" value="1"/>
</dbReference>
<organism evidence="1 2">
    <name type="scientific">Enterovibrio nigricans DSM 22720</name>
    <dbReference type="NCBI Taxonomy" id="1121868"/>
    <lineage>
        <taxon>Bacteria</taxon>
        <taxon>Pseudomonadati</taxon>
        <taxon>Pseudomonadota</taxon>
        <taxon>Gammaproteobacteria</taxon>
        <taxon>Vibrionales</taxon>
        <taxon>Vibrionaceae</taxon>
        <taxon>Enterovibrio</taxon>
    </lineage>
</organism>
<accession>A0A1T4UUY6</accession>
<keyword evidence="2" id="KW-1185">Reference proteome</keyword>
<proteinExistence type="predicted"/>
<dbReference type="Proteomes" id="UP000190162">
    <property type="component" value="Unassembled WGS sequence"/>
</dbReference>
<dbReference type="AlphaFoldDB" id="A0A1T4UUY6"/>